<dbReference type="InterPro" id="IPR040151">
    <property type="entry name" value="Gfd2/YDR514C-like"/>
</dbReference>
<accession>A0A9N9KMI0</accession>
<gene>
    <name evidence="2" type="ORF">HYFRA_00004368</name>
</gene>
<dbReference type="EMBL" id="CAJVRL010000025">
    <property type="protein sequence ID" value="CAG8950034.1"/>
    <property type="molecule type" value="Genomic_DNA"/>
</dbReference>
<dbReference type="AlphaFoldDB" id="A0A9N9KMI0"/>
<sequence length="279" mass="31147">MALGIDFPRNGLEQLQTIFGLGLSKIPWDVIFVSFDLECGIPDFSAGHISEIGISMLDMRHFSPENPPRSLETLHFVVGGNKRLVHCARRFHFGTSKHLDGSAASVNEAIIKLLHIPDERSSDCQRFRDIVLVGHGLRSDLYLLRQRGIMYANINTIVAKLDTTYIAREVLGVGGRLPSLLKILQCPYENCHTAGNDANFALRALLILSYYGLREYATSPAALRMLESFKNLALDPLPDIRKRNALIRASKIHREDHTMYALDQGDLSFSEGSNDSRAV</sequence>
<dbReference type="SUPFAM" id="SSF53098">
    <property type="entry name" value="Ribonuclease H-like"/>
    <property type="match status" value="1"/>
</dbReference>
<reference evidence="2" key="1">
    <citation type="submission" date="2021-07" db="EMBL/GenBank/DDBJ databases">
        <authorList>
            <person name="Durling M."/>
        </authorList>
    </citation>
    <scope>NUCLEOTIDE SEQUENCE</scope>
</reference>
<evidence type="ECO:0000313" key="3">
    <source>
        <dbReference type="Proteomes" id="UP000696280"/>
    </source>
</evidence>
<evidence type="ECO:0000259" key="1">
    <source>
        <dbReference type="Pfam" id="PF21762"/>
    </source>
</evidence>
<organism evidence="2 3">
    <name type="scientific">Hymenoscyphus fraxineus</name>
    <dbReference type="NCBI Taxonomy" id="746836"/>
    <lineage>
        <taxon>Eukaryota</taxon>
        <taxon>Fungi</taxon>
        <taxon>Dikarya</taxon>
        <taxon>Ascomycota</taxon>
        <taxon>Pezizomycotina</taxon>
        <taxon>Leotiomycetes</taxon>
        <taxon>Helotiales</taxon>
        <taxon>Helotiaceae</taxon>
        <taxon>Hymenoscyphus</taxon>
    </lineage>
</organism>
<keyword evidence="3" id="KW-1185">Reference proteome</keyword>
<dbReference type="Proteomes" id="UP000696280">
    <property type="component" value="Unassembled WGS sequence"/>
</dbReference>
<dbReference type="PANTHER" id="PTHR28083">
    <property type="entry name" value="GOOD FOR FULL DBP5 ACTIVITY PROTEIN 2"/>
    <property type="match status" value="1"/>
</dbReference>
<name>A0A9N9KMI0_9HELO</name>
<dbReference type="InterPro" id="IPR012337">
    <property type="entry name" value="RNaseH-like_sf"/>
</dbReference>
<dbReference type="Pfam" id="PF21762">
    <property type="entry name" value="DEDDh_C"/>
    <property type="match status" value="1"/>
</dbReference>
<dbReference type="Gene3D" id="3.30.420.10">
    <property type="entry name" value="Ribonuclease H-like superfamily/Ribonuclease H"/>
    <property type="match status" value="1"/>
</dbReference>
<evidence type="ECO:0000313" key="2">
    <source>
        <dbReference type="EMBL" id="CAG8950034.1"/>
    </source>
</evidence>
<feature type="domain" description="Gfd2/YDR514C-like C-terminal" evidence="1">
    <location>
        <begin position="31"/>
        <end position="206"/>
    </location>
</feature>
<dbReference type="OrthoDB" id="5953249at2759"/>
<dbReference type="InterPro" id="IPR036397">
    <property type="entry name" value="RNaseH_sf"/>
</dbReference>
<proteinExistence type="predicted"/>
<dbReference type="InterPro" id="IPR048519">
    <property type="entry name" value="Gfd2/YDR514C-like_C"/>
</dbReference>
<comment type="caution">
    <text evidence="2">The sequence shown here is derived from an EMBL/GenBank/DDBJ whole genome shotgun (WGS) entry which is preliminary data.</text>
</comment>
<dbReference type="PANTHER" id="PTHR28083:SF1">
    <property type="entry name" value="GOOD FOR FULL DBP5 ACTIVITY PROTEIN 2"/>
    <property type="match status" value="1"/>
</dbReference>
<protein>
    <recommendedName>
        <fullName evidence="1">Gfd2/YDR514C-like C-terminal domain-containing protein</fullName>
    </recommendedName>
</protein>
<dbReference type="GO" id="GO:0003676">
    <property type="term" value="F:nucleic acid binding"/>
    <property type="evidence" value="ECO:0007669"/>
    <property type="project" value="InterPro"/>
</dbReference>